<dbReference type="EC" id="2.4.99.12" evidence="4 17"/>
<protein>
    <recommendedName>
        <fullName evidence="7 17">3-deoxy-D-manno-octulosonic acid transferase</fullName>
        <shortName evidence="17">Kdo transferase</shortName>
        <ecNumber evidence="4 17">2.4.99.12</ecNumber>
        <ecNumber evidence="5 17">2.4.99.13</ecNumber>
        <ecNumber evidence="6 17">2.4.99.14</ecNumber>
    </recommendedName>
    <alternativeName>
        <fullName evidence="17">Lipid IV(A) 3-deoxy-D-manno-octulosonic acid transferase</fullName>
    </alternativeName>
</protein>
<dbReference type="SUPFAM" id="SSF53756">
    <property type="entry name" value="UDP-Glycosyltransferase/glycogen phosphorylase"/>
    <property type="match status" value="1"/>
</dbReference>
<keyword evidence="17" id="KW-1133">Transmembrane helix</keyword>
<proteinExistence type="inferred from homology"/>
<dbReference type="GO" id="GO:0005886">
    <property type="term" value="C:plasma membrane"/>
    <property type="evidence" value="ECO:0007669"/>
    <property type="project" value="UniProtKB-SubCell"/>
</dbReference>
<dbReference type="Gene3D" id="3.40.50.11720">
    <property type="entry name" value="3-Deoxy-D-manno-octulosonic-acid transferase, N-terminal domain"/>
    <property type="match status" value="1"/>
</dbReference>
<reference evidence="19 20" key="1">
    <citation type="journal article" date="2014" name="Mol. Biol. Evol.">
        <title>Massive expansion of Ubiquitination-related gene families within the Chlamydiae.</title>
        <authorList>
            <person name="Domman D."/>
            <person name="Collingro A."/>
            <person name="Lagkouvardos I."/>
            <person name="Gehre L."/>
            <person name="Weinmaier T."/>
            <person name="Rattei T."/>
            <person name="Subtil A."/>
            <person name="Horn M."/>
        </authorList>
    </citation>
    <scope>NUCLEOTIDE SEQUENCE [LARGE SCALE GENOMIC DNA]</scope>
    <source>
        <strain evidence="19 20">EI2</strain>
    </source>
</reference>
<comment type="similarity">
    <text evidence="3">Belongs to the glycosyltransferase group 1 family. Glycosyltransferase 30 subfamily.</text>
</comment>
<feature type="site" description="Transition state stabilizer" evidence="16">
    <location>
        <position position="215"/>
    </location>
</feature>
<dbReference type="InterPro" id="IPR038107">
    <property type="entry name" value="Glycos_transf_N_sf"/>
</dbReference>
<comment type="catalytic activity">
    <reaction evidence="12 17">
        <text>alpha-Kdo-(2-&gt;6)-lipid IVA (E. coli) + CMP-3-deoxy-beta-D-manno-octulosonate = alpha-Kdo-(2-&gt;4)-alpha-Kdo-(2-&gt;6)-lipid IVA (E. coli) + CMP + H(+)</text>
        <dbReference type="Rhea" id="RHEA:28062"/>
        <dbReference type="ChEBI" id="CHEBI:15378"/>
        <dbReference type="ChEBI" id="CHEBI:60364"/>
        <dbReference type="ChEBI" id="CHEBI:60365"/>
        <dbReference type="ChEBI" id="CHEBI:60377"/>
        <dbReference type="ChEBI" id="CHEBI:85987"/>
        <dbReference type="EC" id="2.4.99.13"/>
    </reaction>
</comment>
<evidence type="ECO:0000313" key="20">
    <source>
        <dbReference type="Proteomes" id="UP000031465"/>
    </source>
</evidence>
<evidence type="ECO:0000256" key="9">
    <source>
        <dbReference type="ARBA" id="ARBA00022679"/>
    </source>
</evidence>
<feature type="transmembrane region" description="Helical" evidence="17">
    <location>
        <begin position="6"/>
        <end position="31"/>
    </location>
</feature>
<evidence type="ECO:0000256" key="12">
    <source>
        <dbReference type="ARBA" id="ARBA00034401"/>
    </source>
</evidence>
<dbReference type="GO" id="GO:0009244">
    <property type="term" value="P:lipopolysaccharide core region biosynthetic process"/>
    <property type="evidence" value="ECO:0007669"/>
    <property type="project" value="UniProtKB-UniRule"/>
</dbReference>
<dbReference type="UniPathway" id="UPA00958"/>
<keyword evidence="17" id="KW-0812">Transmembrane</keyword>
<evidence type="ECO:0000259" key="18">
    <source>
        <dbReference type="Pfam" id="PF04413"/>
    </source>
</evidence>
<evidence type="ECO:0000256" key="6">
    <source>
        <dbReference type="ARBA" id="ARBA00012625"/>
    </source>
</evidence>
<keyword evidence="10" id="KW-0735">Signal-anchor</keyword>
<evidence type="ECO:0000256" key="5">
    <source>
        <dbReference type="ARBA" id="ARBA00012623"/>
    </source>
</evidence>
<evidence type="ECO:0000256" key="10">
    <source>
        <dbReference type="ARBA" id="ARBA00022968"/>
    </source>
</evidence>
<accession>A0A0C1JNV1</accession>
<evidence type="ECO:0000256" key="16">
    <source>
        <dbReference type="PIRSR" id="PIRSR639901-2"/>
    </source>
</evidence>
<feature type="active site" description="Proton acceptor" evidence="15">
    <location>
        <position position="67"/>
    </location>
</feature>
<gene>
    <name evidence="17 19" type="primary">waaA</name>
    <name evidence="19" type="ORF">DB44_CN00220</name>
</gene>
<dbReference type="EC" id="2.4.99.14" evidence="6 17"/>
<evidence type="ECO:0000256" key="3">
    <source>
        <dbReference type="ARBA" id="ARBA00006380"/>
    </source>
</evidence>
<dbReference type="InterPro" id="IPR007507">
    <property type="entry name" value="Glycos_transf_N"/>
</dbReference>
<comment type="catalytic activity">
    <reaction evidence="14 17">
        <text>lipid IVA (E. coli) + CMP-3-deoxy-beta-D-manno-octulosonate = alpha-Kdo-(2-&gt;6)-lipid IVA (E. coli) + CMP + H(+)</text>
        <dbReference type="Rhea" id="RHEA:28066"/>
        <dbReference type="ChEBI" id="CHEBI:15378"/>
        <dbReference type="ChEBI" id="CHEBI:58603"/>
        <dbReference type="ChEBI" id="CHEBI:60364"/>
        <dbReference type="ChEBI" id="CHEBI:60377"/>
        <dbReference type="ChEBI" id="CHEBI:85987"/>
        <dbReference type="EC" id="2.4.99.12"/>
    </reaction>
</comment>
<keyword evidence="9 17" id="KW-0808">Transferase</keyword>
<comment type="function">
    <text evidence="17">Involved in lipopolysaccharide (LPS) biosynthesis. Catalyzes the transfer of 3-deoxy-D-manno-octulosonate (Kdo) residue(s) from CMP-Kdo to lipid IV(A), the tetraacyldisaccharide-1,4'-bisphosphate precursor of lipid A.</text>
</comment>
<name>A0A0C1JNV1_9BACT</name>
<dbReference type="InterPro" id="IPR039901">
    <property type="entry name" value="Kdotransferase"/>
</dbReference>
<keyword evidence="11 17" id="KW-0448">Lipopolysaccharide biosynthesis</keyword>
<evidence type="ECO:0000256" key="14">
    <source>
        <dbReference type="ARBA" id="ARBA00049183"/>
    </source>
</evidence>
<evidence type="ECO:0000256" key="2">
    <source>
        <dbReference type="ARBA" id="ARBA00004713"/>
    </source>
</evidence>
<feature type="domain" description="3-deoxy-D-manno-octulosonic-acid transferase N-terminal" evidence="18">
    <location>
        <begin position="42"/>
        <end position="217"/>
    </location>
</feature>
<dbReference type="GO" id="GO:0043842">
    <property type="term" value="F:Kdo transferase activity"/>
    <property type="evidence" value="ECO:0007669"/>
    <property type="project" value="UniProtKB-EC"/>
</dbReference>
<evidence type="ECO:0000256" key="17">
    <source>
        <dbReference type="RuleBase" id="RU365103"/>
    </source>
</evidence>
<evidence type="ECO:0000256" key="4">
    <source>
        <dbReference type="ARBA" id="ARBA00012621"/>
    </source>
</evidence>
<dbReference type="PANTHER" id="PTHR42755:SF1">
    <property type="entry name" value="3-DEOXY-D-MANNO-OCTULOSONIC ACID TRANSFERASE, MITOCHONDRIAL-RELATED"/>
    <property type="match status" value="1"/>
</dbReference>
<dbReference type="EC" id="2.4.99.13" evidence="5 17"/>
<organism evidence="19 20">
    <name type="scientific">Candidatus Protochlamydia amoebophila</name>
    <dbReference type="NCBI Taxonomy" id="362787"/>
    <lineage>
        <taxon>Bacteria</taxon>
        <taxon>Pseudomonadati</taxon>
        <taxon>Chlamydiota</taxon>
        <taxon>Chlamydiia</taxon>
        <taxon>Parachlamydiales</taxon>
        <taxon>Parachlamydiaceae</taxon>
        <taxon>Candidatus Protochlamydia</taxon>
    </lineage>
</organism>
<comment type="catalytic activity">
    <reaction evidence="13 17">
        <text>alpha-Kdo-(2-&gt;4)-alpha-Kdo-(2-&gt;6)-lipid IVA (E. coli) + CMP-3-deoxy-beta-D-manno-octulosonate = alpha-Kdo-(2-&gt;8)-alpha-Kdo-(2-&gt;4)-alpha-Kdo-(2-&gt;6)-lipid IVA (E. coli) + CMP + H(+)</text>
        <dbReference type="Rhea" id="RHEA:28154"/>
        <dbReference type="ChEBI" id="CHEBI:15378"/>
        <dbReference type="ChEBI" id="CHEBI:60365"/>
        <dbReference type="ChEBI" id="CHEBI:60377"/>
        <dbReference type="ChEBI" id="CHEBI:85987"/>
        <dbReference type="ChEBI" id="CHEBI:86234"/>
        <dbReference type="EC" id="2.4.99.14"/>
    </reaction>
</comment>
<dbReference type="AlphaFoldDB" id="A0A0C1JNV1"/>
<evidence type="ECO:0000256" key="13">
    <source>
        <dbReference type="ARBA" id="ARBA00034413"/>
    </source>
</evidence>
<evidence type="ECO:0000256" key="7">
    <source>
        <dbReference type="ARBA" id="ARBA00019077"/>
    </source>
</evidence>
<dbReference type="GO" id="GO:0009245">
    <property type="term" value="P:lipid A biosynthetic process"/>
    <property type="evidence" value="ECO:0007669"/>
    <property type="project" value="TreeGrafter"/>
</dbReference>
<dbReference type="PANTHER" id="PTHR42755">
    <property type="entry name" value="3-DEOXY-MANNO-OCTULOSONATE CYTIDYLYLTRANSFERASE"/>
    <property type="match status" value="1"/>
</dbReference>
<comment type="pathway">
    <text evidence="2 17">Bacterial outer membrane biogenesis; LPS core biosynthesis.</text>
</comment>
<comment type="subcellular location">
    <subcellularLocation>
        <location evidence="1">Cell inner membrane</location>
        <topology evidence="1">Single-pass membrane protein</topology>
        <orientation evidence="1">Cytoplasmic side</orientation>
    </subcellularLocation>
    <subcellularLocation>
        <location evidence="17">Cell membrane</location>
    </subcellularLocation>
</comment>
<keyword evidence="19" id="KW-0328">Glycosyltransferase</keyword>
<feature type="site" description="Transition state stabilizer" evidence="16">
    <location>
        <position position="137"/>
    </location>
</feature>
<evidence type="ECO:0000256" key="11">
    <source>
        <dbReference type="ARBA" id="ARBA00022985"/>
    </source>
</evidence>
<dbReference type="Pfam" id="PF04413">
    <property type="entry name" value="Glycos_transf_N"/>
    <property type="match status" value="1"/>
</dbReference>
<dbReference type="Proteomes" id="UP000031465">
    <property type="component" value="Unassembled WGS sequence"/>
</dbReference>
<dbReference type="PATRIC" id="fig|362787.3.peg.919"/>
<keyword evidence="17" id="KW-0472">Membrane</keyword>
<keyword evidence="8 17" id="KW-1003">Cell membrane</keyword>
<evidence type="ECO:0000256" key="1">
    <source>
        <dbReference type="ARBA" id="ARBA00004388"/>
    </source>
</evidence>
<comment type="caution">
    <text evidence="19">The sequence shown here is derived from an EMBL/GenBank/DDBJ whole genome shotgun (WGS) entry which is preliminary data.</text>
</comment>
<evidence type="ECO:0000256" key="8">
    <source>
        <dbReference type="ARBA" id="ARBA00022475"/>
    </source>
</evidence>
<dbReference type="Gene3D" id="3.40.50.2000">
    <property type="entry name" value="Glycogen Phosphorylase B"/>
    <property type="match status" value="1"/>
</dbReference>
<evidence type="ECO:0000313" key="19">
    <source>
        <dbReference type="EMBL" id="KIC72216.1"/>
    </source>
</evidence>
<dbReference type="EMBL" id="JSAN01000060">
    <property type="protein sequence ID" value="KIC72216.1"/>
    <property type="molecule type" value="Genomic_DNA"/>
</dbReference>
<evidence type="ECO:0000256" key="15">
    <source>
        <dbReference type="PIRSR" id="PIRSR639901-1"/>
    </source>
</evidence>
<sequence length="442" mass="51282">MRVNRLFFLLYEMSLWLLAILATPKMLYYFFIHGKYRHSLWYRLGFKGFEISQEHPLIWIHAVSLGETKAVIALARELKLTYPHHRLLISSVTETGHAEAKRSLPFANYHVYLPFDFYFIIKKIVRKTAPQLVIICESDFWLNFMRLTKQEGAALVLVNGKLSQKSTARFKVFHFFSKKLFSLFDLLCVQNSLYKERFVDIGVQEEKLHVTGNLKLDDEYPQLTKEGVYAWREKLGISPEQPVLTIGSSHYPEEQMLIRMLKELWNQIPDLKAILVPRHPERFKEVVAFLEKERLKWINFTDINRRTGKEQVILIDAMGMLRMCYQLSDIAIVGGSFTLKVGGHNILEPCWYGKPVIFGLSMYSQLELVDLIKQAEAGIQVSEQELQKVLEILLIDSSIREEIGQNGLALVQSLRGSTKRTLQTITDLFQKFKFPSTDTLKA</sequence>